<evidence type="ECO:0000256" key="1">
    <source>
        <dbReference type="ARBA" id="ARBA00007547"/>
    </source>
</evidence>
<comment type="similarity">
    <text evidence="1">Belongs to the liprin family. Liprin-beta subfamily.</text>
</comment>
<dbReference type="PANTHER" id="PTHR12587">
    <property type="entry name" value="LAR INTERACTING PROTEIN LIP -RELATED PROTEIN"/>
    <property type="match status" value="1"/>
</dbReference>
<dbReference type="SMART" id="SM00454">
    <property type="entry name" value="SAM"/>
    <property type="match status" value="3"/>
</dbReference>
<feature type="compositionally biased region" description="Polar residues" evidence="5">
    <location>
        <begin position="464"/>
        <end position="480"/>
    </location>
</feature>
<evidence type="ECO:0000256" key="3">
    <source>
        <dbReference type="ARBA" id="ARBA00023054"/>
    </source>
</evidence>
<protein>
    <submittedName>
        <fullName evidence="7">Liprin-beta-1</fullName>
    </submittedName>
</protein>
<dbReference type="Pfam" id="PF00536">
    <property type="entry name" value="SAM_1"/>
    <property type="match status" value="2"/>
</dbReference>
<dbReference type="InterPro" id="IPR037618">
    <property type="entry name" value="LIPB1/2_SAM_2nd"/>
</dbReference>
<dbReference type="FunFam" id="1.10.150.50:FF:000005">
    <property type="entry name" value="Liprin-beta-1 isoform 1"/>
    <property type="match status" value="1"/>
</dbReference>
<dbReference type="PROSITE" id="PS50105">
    <property type="entry name" value="SAM_DOMAIN"/>
    <property type="match status" value="2"/>
</dbReference>
<dbReference type="OMA" id="RIHKFHP"/>
<keyword evidence="3 4" id="KW-0175">Coiled coil</keyword>
<name>A0A1D2MNN0_ORCCI</name>
<dbReference type="STRING" id="48709.A0A1D2MNN0"/>
<dbReference type="CDD" id="cd09563">
    <property type="entry name" value="SAM_liprin-beta1_2_repeat1"/>
    <property type="match status" value="1"/>
</dbReference>
<feature type="region of interest" description="Disordered" evidence="5">
    <location>
        <begin position="124"/>
        <end position="158"/>
    </location>
</feature>
<feature type="region of interest" description="Disordered" evidence="5">
    <location>
        <begin position="171"/>
        <end position="190"/>
    </location>
</feature>
<evidence type="ECO:0000256" key="4">
    <source>
        <dbReference type="SAM" id="Coils"/>
    </source>
</evidence>
<feature type="compositionally biased region" description="Basic and acidic residues" evidence="5">
    <location>
        <begin position="142"/>
        <end position="151"/>
    </location>
</feature>
<feature type="compositionally biased region" description="Polar residues" evidence="5">
    <location>
        <begin position="492"/>
        <end position="501"/>
    </location>
</feature>
<feature type="compositionally biased region" description="Low complexity" evidence="5">
    <location>
        <begin position="398"/>
        <end position="419"/>
    </location>
</feature>
<dbReference type="InterPro" id="IPR029515">
    <property type="entry name" value="Liprin"/>
</dbReference>
<evidence type="ECO:0000256" key="5">
    <source>
        <dbReference type="SAM" id="MobiDB-lite"/>
    </source>
</evidence>
<evidence type="ECO:0000313" key="8">
    <source>
        <dbReference type="Proteomes" id="UP000094527"/>
    </source>
</evidence>
<feature type="region of interest" description="Disordered" evidence="5">
    <location>
        <begin position="464"/>
        <end position="520"/>
    </location>
</feature>
<dbReference type="InterPro" id="IPR037617">
    <property type="entry name" value="LIPB1/2_SAM_1"/>
</dbReference>
<feature type="region of interest" description="Disordered" evidence="5">
    <location>
        <begin position="532"/>
        <end position="554"/>
    </location>
</feature>
<organism evidence="7 8">
    <name type="scientific">Orchesella cincta</name>
    <name type="common">Springtail</name>
    <name type="synonym">Podura cincta</name>
    <dbReference type="NCBI Taxonomy" id="48709"/>
    <lineage>
        <taxon>Eukaryota</taxon>
        <taxon>Metazoa</taxon>
        <taxon>Ecdysozoa</taxon>
        <taxon>Arthropoda</taxon>
        <taxon>Hexapoda</taxon>
        <taxon>Collembola</taxon>
        <taxon>Entomobryomorpha</taxon>
        <taxon>Entomobryoidea</taxon>
        <taxon>Orchesellidae</taxon>
        <taxon>Orchesellinae</taxon>
        <taxon>Orchesella</taxon>
    </lineage>
</organism>
<dbReference type="InterPro" id="IPR001660">
    <property type="entry name" value="SAM"/>
</dbReference>
<dbReference type="GO" id="GO:0048786">
    <property type="term" value="C:presynaptic active zone"/>
    <property type="evidence" value="ECO:0007669"/>
    <property type="project" value="TreeGrafter"/>
</dbReference>
<feature type="compositionally biased region" description="Low complexity" evidence="5">
    <location>
        <begin position="502"/>
        <end position="517"/>
    </location>
</feature>
<feature type="region of interest" description="Disordered" evidence="5">
    <location>
        <begin position="219"/>
        <end position="242"/>
    </location>
</feature>
<dbReference type="PANTHER" id="PTHR12587:SF14">
    <property type="entry name" value="AT31531P"/>
    <property type="match status" value="1"/>
</dbReference>
<dbReference type="OrthoDB" id="6516566at2759"/>
<dbReference type="Pfam" id="PF07647">
    <property type="entry name" value="SAM_2"/>
    <property type="match status" value="1"/>
</dbReference>
<dbReference type="Proteomes" id="UP000094527">
    <property type="component" value="Unassembled WGS sequence"/>
</dbReference>
<sequence length="904" mass="98960">MLCGSLLGLDYEDRLLRLESDKDTLHLQVSVLSDQIEAQTNKIHDLEKMLDDKRNVLESTEDQLQRIFAESFDTFTQELLLRSSLETQKLELMTTVSSLRLKQASLERENIELKDRVVGKSTGDLSFIDSGGSGGGGNGRNIWEKPPKGPERSTSPAHSLVDPAFAARSRLAGNGNEQPHPPQHSTGKCLPSCGTVAFGTIPRRSPHSSQLSANTALQFNGNLGGQMGSDSHGKSGKTNSLSSGNIHAITSFNNGRQSNNLNISSSSNNTVASHNAFTLSPNNNKEGTVHQQMNALSSYVHGLQQQQQNIPTYNPQLPLTSSALFQHNHQHKHHHHHQQQLLQQEKMLAAQNSKILCPREHALGSGFEHELGVGVPSGGGAFLNDDNNSFNNHSTPIQSLLSSSPPPVVTSISPPFSSPHASPNLHSSGSTSGAWAYRKARARCSVAPSTSGSFVSTISRVFNPRSSCRSTSTPNLVSVTDNKDVDWEKSTGGVQNTGTATSNKSKQSPNGSGSSSSHKSRGILRILGKLRRSNSGGLDNDVAPETTGPFVRGGVRATAHPRLGWMKDPSPVKKPDGPVTSWDSDAVITWLNYLGLGSYAGEVKRWVKSGQQLLDASNHELEKELGIKNTLHRKKLSLALYSLKHPDEEDNAGKLDYHWVIRWLDDVGLPQYKESFMEARIDGRVLGHLTSEDLVSLKVTSVLHHASIKRGIQLLRIHKFHPDCLCRRGGPNPGAVRTVWGPKHVATWTNHRAMEWLKAIDLAEYAPNLRGSGVHGALIIFEPRFNSELMATMLAIPGNKTLLRRHLSLQFNELVGRHIVQEKRVAETASDFIPLNPTTKVKLPKKSQFPLRKKRLSTEMTEDLLCPKDLNTYPFNSDSLTQITTAVNEMSVDGTKAEEKVSDI</sequence>
<dbReference type="EMBL" id="LJIJ01000789">
    <property type="protein sequence ID" value="ODM94548.1"/>
    <property type="molecule type" value="Genomic_DNA"/>
</dbReference>
<feature type="domain" description="SAM" evidence="6">
    <location>
        <begin position="582"/>
        <end position="646"/>
    </location>
</feature>
<feature type="domain" description="SAM" evidence="6">
    <location>
        <begin position="660"/>
        <end position="718"/>
    </location>
</feature>
<keyword evidence="8" id="KW-1185">Reference proteome</keyword>
<gene>
    <name evidence="7" type="ORF">Ocin01_12133</name>
</gene>
<dbReference type="Gene3D" id="1.10.150.50">
    <property type="entry name" value="Transcription Factor, Ets-1"/>
    <property type="match status" value="3"/>
</dbReference>
<feature type="coiled-coil region" evidence="4">
    <location>
        <begin position="29"/>
        <end position="70"/>
    </location>
</feature>
<comment type="caution">
    <text evidence="7">The sequence shown here is derived from an EMBL/GenBank/DDBJ whole genome shotgun (WGS) entry which is preliminary data.</text>
</comment>
<feature type="region of interest" description="Disordered" evidence="5">
    <location>
        <begin position="398"/>
        <end position="432"/>
    </location>
</feature>
<feature type="compositionally biased region" description="Polar residues" evidence="5">
    <location>
        <begin position="420"/>
        <end position="432"/>
    </location>
</feature>
<dbReference type="GO" id="GO:0007528">
    <property type="term" value="P:neuromuscular junction development"/>
    <property type="evidence" value="ECO:0007669"/>
    <property type="project" value="TreeGrafter"/>
</dbReference>
<dbReference type="AlphaFoldDB" id="A0A1D2MNN0"/>
<accession>A0A1D2MNN0</accession>
<dbReference type="CDD" id="cd09566">
    <property type="entry name" value="SAM_liprin-beta1_2_repeat2"/>
    <property type="match status" value="1"/>
</dbReference>
<reference evidence="7 8" key="1">
    <citation type="journal article" date="2016" name="Genome Biol. Evol.">
        <title>Gene Family Evolution Reflects Adaptation to Soil Environmental Stressors in the Genome of the Collembolan Orchesella cincta.</title>
        <authorList>
            <person name="Faddeeva-Vakhrusheva A."/>
            <person name="Derks M.F."/>
            <person name="Anvar S.Y."/>
            <person name="Agamennone V."/>
            <person name="Suring W."/>
            <person name="Smit S."/>
            <person name="van Straalen N.M."/>
            <person name="Roelofs D."/>
        </authorList>
    </citation>
    <scope>NUCLEOTIDE SEQUENCE [LARGE SCALE GENOMIC DNA]</scope>
    <source>
        <tissue evidence="7">Mixed pool</tissue>
    </source>
</reference>
<evidence type="ECO:0000313" key="7">
    <source>
        <dbReference type="EMBL" id="ODM94548.1"/>
    </source>
</evidence>
<dbReference type="Pfam" id="PF26022">
    <property type="entry name" value="CC_Liprin_beta"/>
    <property type="match status" value="1"/>
</dbReference>
<evidence type="ECO:0000256" key="2">
    <source>
        <dbReference type="ARBA" id="ARBA00022737"/>
    </source>
</evidence>
<keyword evidence="2" id="KW-0677">Repeat</keyword>
<dbReference type="InterPro" id="IPR013761">
    <property type="entry name" value="SAM/pointed_sf"/>
</dbReference>
<dbReference type="SUPFAM" id="SSF47769">
    <property type="entry name" value="SAM/Pointed domain"/>
    <property type="match status" value="3"/>
</dbReference>
<proteinExistence type="inferred from homology"/>
<evidence type="ECO:0000259" key="6">
    <source>
        <dbReference type="PROSITE" id="PS50105"/>
    </source>
</evidence>
<dbReference type="InterPro" id="IPR058914">
    <property type="entry name" value="LIPB1/2_CC"/>
</dbReference>